<protein>
    <submittedName>
        <fullName evidence="1">Uncharacterized protein</fullName>
    </submittedName>
</protein>
<dbReference type="EMBL" id="LAZR01042502">
    <property type="protein sequence ID" value="KKL09389.1"/>
    <property type="molecule type" value="Genomic_DNA"/>
</dbReference>
<proteinExistence type="predicted"/>
<organism evidence="1">
    <name type="scientific">marine sediment metagenome</name>
    <dbReference type="NCBI Taxonomy" id="412755"/>
    <lineage>
        <taxon>unclassified sequences</taxon>
        <taxon>metagenomes</taxon>
        <taxon>ecological metagenomes</taxon>
    </lineage>
</organism>
<gene>
    <name evidence="1" type="ORF">LCGC14_2566340</name>
</gene>
<dbReference type="AlphaFoldDB" id="A0A0F9AIH4"/>
<name>A0A0F9AIH4_9ZZZZ</name>
<evidence type="ECO:0000313" key="1">
    <source>
        <dbReference type="EMBL" id="KKL09389.1"/>
    </source>
</evidence>
<comment type="caution">
    <text evidence="1">The sequence shown here is derived from an EMBL/GenBank/DDBJ whole genome shotgun (WGS) entry which is preliminary data.</text>
</comment>
<reference evidence="1" key="1">
    <citation type="journal article" date="2015" name="Nature">
        <title>Complex archaea that bridge the gap between prokaryotes and eukaryotes.</title>
        <authorList>
            <person name="Spang A."/>
            <person name="Saw J.H."/>
            <person name="Jorgensen S.L."/>
            <person name="Zaremba-Niedzwiedzka K."/>
            <person name="Martijn J."/>
            <person name="Lind A.E."/>
            <person name="van Eijk R."/>
            <person name="Schleper C."/>
            <person name="Guy L."/>
            <person name="Ettema T.J."/>
        </authorList>
    </citation>
    <scope>NUCLEOTIDE SEQUENCE</scope>
</reference>
<sequence>MATSIYTKYAHRYCQKTGCISHENYKCKIGLHPTNNNKAKKLHQSRGYCDSYISLYEAKFRKIAFGILSKEKEKFQRKLKREINRLQEILIVNFNHNITAPHFNALALNIFISLENNLEKNYKLPPKTPLYEAKKQLPTITQSYKYLKEDLVEIINRGFGNKPYKLKNKKFHDKHHAVKQKYINFIRYIN</sequence>
<accession>A0A0F9AIH4</accession>